<evidence type="ECO:0000313" key="2">
    <source>
        <dbReference type="EMBL" id="MCP3424866.1"/>
    </source>
</evidence>
<gene>
    <name evidence="2" type="ORF">NBM05_02180</name>
</gene>
<keyword evidence="3" id="KW-1185">Reference proteome</keyword>
<accession>A0A9X2H8V1</accession>
<proteinExistence type="predicted"/>
<dbReference type="RefSeq" id="WP_254164805.1">
    <property type="nucleotide sequence ID" value="NZ_JANAFB010000003.1"/>
</dbReference>
<feature type="region of interest" description="Disordered" evidence="1">
    <location>
        <begin position="1"/>
        <end position="54"/>
    </location>
</feature>
<evidence type="ECO:0000313" key="3">
    <source>
        <dbReference type="Proteomes" id="UP001139502"/>
    </source>
</evidence>
<dbReference type="AlphaFoldDB" id="A0A9X2H8V1"/>
<feature type="compositionally biased region" description="Basic and acidic residues" evidence="1">
    <location>
        <begin position="10"/>
        <end position="19"/>
    </location>
</feature>
<dbReference type="EMBL" id="JANAFB010000003">
    <property type="protein sequence ID" value="MCP3424866.1"/>
    <property type="molecule type" value="Genomic_DNA"/>
</dbReference>
<sequence>MPKPTYVDAPEARHERPEPLEVPAEPAAHSKSLEEASGTARPLDLDDVLSRRRA</sequence>
<reference evidence="2" key="1">
    <citation type="submission" date="2022-06" db="EMBL/GenBank/DDBJ databases">
        <title>Rothia sp. isolated from sandalwood seedling.</title>
        <authorList>
            <person name="Tuikhar N."/>
            <person name="Kirdat K."/>
            <person name="Thorat V."/>
            <person name="Swetha P."/>
            <person name="Padma S."/>
            <person name="Sundararaj R."/>
            <person name="Yadav A."/>
        </authorList>
    </citation>
    <scope>NUCLEOTIDE SEQUENCE</scope>
    <source>
        <strain evidence="2">AR01</strain>
    </source>
</reference>
<organism evidence="2 3">
    <name type="scientific">Rothia santali</name>
    <dbReference type="NCBI Taxonomy" id="2949643"/>
    <lineage>
        <taxon>Bacteria</taxon>
        <taxon>Bacillati</taxon>
        <taxon>Actinomycetota</taxon>
        <taxon>Actinomycetes</taxon>
        <taxon>Micrococcales</taxon>
        <taxon>Micrococcaceae</taxon>
        <taxon>Rothia</taxon>
    </lineage>
</organism>
<dbReference type="Proteomes" id="UP001139502">
    <property type="component" value="Unassembled WGS sequence"/>
</dbReference>
<comment type="caution">
    <text evidence="2">The sequence shown here is derived from an EMBL/GenBank/DDBJ whole genome shotgun (WGS) entry which is preliminary data.</text>
</comment>
<evidence type="ECO:0000256" key="1">
    <source>
        <dbReference type="SAM" id="MobiDB-lite"/>
    </source>
</evidence>
<protein>
    <submittedName>
        <fullName evidence="2">Uncharacterized protein</fullName>
    </submittedName>
</protein>
<name>A0A9X2H8V1_9MICC</name>